<evidence type="ECO:0000259" key="7">
    <source>
        <dbReference type="Pfam" id="PF17681"/>
    </source>
</evidence>
<keyword evidence="3 5" id="KW-0493">Microtubule</keyword>
<feature type="domain" description="Gamma tubulin complex component protein N-terminal" evidence="7">
    <location>
        <begin position="65"/>
        <end position="335"/>
    </location>
</feature>
<dbReference type="AlphaFoldDB" id="A0AAD8LRY9"/>
<dbReference type="GO" id="GO:0000922">
    <property type="term" value="C:spindle pole"/>
    <property type="evidence" value="ECO:0007669"/>
    <property type="project" value="InterPro"/>
</dbReference>
<reference evidence="8" key="1">
    <citation type="submission" date="2023-08" db="EMBL/GenBank/DDBJ databases">
        <title>Draft sequence of the Babesia gibsoni genome.</title>
        <authorList>
            <person name="Yamagishi J.Y."/>
            <person name="Xuan X.X."/>
        </authorList>
    </citation>
    <scope>NUCLEOTIDE SEQUENCE</scope>
    <source>
        <strain evidence="8">Azabu</strain>
    </source>
</reference>
<dbReference type="Gene3D" id="1.20.120.1900">
    <property type="entry name" value="Gamma-tubulin complex, C-terminal domain"/>
    <property type="match status" value="1"/>
</dbReference>
<organism evidence="8 9">
    <name type="scientific">Babesia gibsoni</name>
    <dbReference type="NCBI Taxonomy" id="33632"/>
    <lineage>
        <taxon>Eukaryota</taxon>
        <taxon>Sar</taxon>
        <taxon>Alveolata</taxon>
        <taxon>Apicomplexa</taxon>
        <taxon>Aconoidasida</taxon>
        <taxon>Piroplasmida</taxon>
        <taxon>Babesiidae</taxon>
        <taxon>Babesia</taxon>
    </lineage>
</organism>
<dbReference type="GO" id="GO:0007020">
    <property type="term" value="P:microtubule nucleation"/>
    <property type="evidence" value="ECO:0007669"/>
    <property type="project" value="InterPro"/>
</dbReference>
<dbReference type="Pfam" id="PF04130">
    <property type="entry name" value="GCP_C_terminal"/>
    <property type="match status" value="1"/>
</dbReference>
<keyword evidence="9" id="KW-1185">Reference proteome</keyword>
<keyword evidence="4 5" id="KW-0206">Cytoskeleton</keyword>
<evidence type="ECO:0000259" key="6">
    <source>
        <dbReference type="Pfam" id="PF04130"/>
    </source>
</evidence>
<dbReference type="InterPro" id="IPR007259">
    <property type="entry name" value="GCP"/>
</dbReference>
<comment type="caution">
    <text evidence="8">The sequence shown here is derived from an EMBL/GenBank/DDBJ whole genome shotgun (WGS) entry which is preliminary data.</text>
</comment>
<dbReference type="Proteomes" id="UP001230268">
    <property type="component" value="Unassembled WGS sequence"/>
</dbReference>
<dbReference type="InterPro" id="IPR041470">
    <property type="entry name" value="GCP_N"/>
</dbReference>
<comment type="subcellular location">
    <subcellularLocation>
        <location evidence="5">Cytoplasm</location>
        <location evidence="5">Cytoskeleton</location>
        <location evidence="5">Microtubule organizing center</location>
    </subcellularLocation>
</comment>
<sequence length="658" mass="75693">MKNDGMLYQSCVEPQFQHTADVSNPYFPPLIALCNVQDDNYDALERQIWRHWASYPANVKESIVLEDLINVLCGSDGTLFGVEKGSYKMRCSPIIDLNNDVTLYTMATEVLELAIMQRKVQDFVNSNDRGFVALSFCEVINVLLQELQGRITQFDRSHRKGAMSLQMFKLSLQPALHTFEVLTMITSNGNMTGAALVNVLTSVNDMFGTGDPRRSLVNHLMKQAFESYCYMVDPWVHFGELYDPCQEFFVVQNRRDVIQKGTQEFTIDWIRVPEVIKDVAQIILDTGYYVRILSNSRRKLTFEDQRLHAKNAEEFKEKVIALNQYVSGELMRYIIVECNLMDVLESVHRFYLMARGDYVSILLADSSDIHESTNLRFHEAVALSSLRNDEYRQKYSMEFGREAGSGEGAMAYSQDSVKVVGLYFKIEWPLKMFFNDNILNKYQCVFGFLFQLKQTINALSRIWLSHMKWKGLPLAPSSQPRLNFTFVCIERMLFLCRNLEYMCTIEVTERNYNMMLQAYEGYISNAKVQQTFTSIAKDHEQFIGKVVEQCMMDDREIFPSVQRAVSICSVFATQVLTFLDQWYAASRGTADGTGTVRLQRGAKLTSELLQNPGYIAMIGSAYRQFEKHTSSLMTLLGKSEEHSEGSLFLRLTYNGFYR</sequence>
<evidence type="ECO:0000256" key="5">
    <source>
        <dbReference type="RuleBase" id="RU363050"/>
    </source>
</evidence>
<evidence type="ECO:0000256" key="3">
    <source>
        <dbReference type="ARBA" id="ARBA00022701"/>
    </source>
</evidence>
<dbReference type="InterPro" id="IPR040457">
    <property type="entry name" value="GCP_C"/>
</dbReference>
<evidence type="ECO:0000313" key="9">
    <source>
        <dbReference type="Proteomes" id="UP001230268"/>
    </source>
</evidence>
<dbReference type="GO" id="GO:0000930">
    <property type="term" value="C:gamma-tubulin complex"/>
    <property type="evidence" value="ECO:0007669"/>
    <property type="project" value="TreeGrafter"/>
</dbReference>
<dbReference type="GO" id="GO:0051011">
    <property type="term" value="F:microtubule minus-end binding"/>
    <property type="evidence" value="ECO:0007669"/>
    <property type="project" value="TreeGrafter"/>
</dbReference>
<dbReference type="Pfam" id="PF17681">
    <property type="entry name" value="GCP_N_terminal"/>
    <property type="match status" value="1"/>
</dbReference>
<dbReference type="GO" id="GO:0000278">
    <property type="term" value="P:mitotic cell cycle"/>
    <property type="evidence" value="ECO:0007669"/>
    <property type="project" value="TreeGrafter"/>
</dbReference>
<evidence type="ECO:0000256" key="1">
    <source>
        <dbReference type="ARBA" id="ARBA00010337"/>
    </source>
</evidence>
<dbReference type="GO" id="GO:0005874">
    <property type="term" value="C:microtubule"/>
    <property type="evidence" value="ECO:0007669"/>
    <property type="project" value="UniProtKB-KW"/>
</dbReference>
<proteinExistence type="inferred from homology"/>
<dbReference type="EMBL" id="JAVEPI010000003">
    <property type="protein sequence ID" value="KAK1442555.1"/>
    <property type="molecule type" value="Genomic_DNA"/>
</dbReference>
<dbReference type="GO" id="GO:0031122">
    <property type="term" value="P:cytoplasmic microtubule organization"/>
    <property type="evidence" value="ECO:0007669"/>
    <property type="project" value="TreeGrafter"/>
</dbReference>
<accession>A0AAD8LRY9</accession>
<evidence type="ECO:0000256" key="2">
    <source>
        <dbReference type="ARBA" id="ARBA00022490"/>
    </source>
</evidence>
<evidence type="ECO:0000313" key="8">
    <source>
        <dbReference type="EMBL" id="KAK1442555.1"/>
    </source>
</evidence>
<gene>
    <name evidence="8" type="ORF">BgAZ_300730</name>
</gene>
<dbReference type="PANTHER" id="PTHR19302:SF13">
    <property type="entry name" value="GAMMA-TUBULIN COMPLEX COMPONENT 2"/>
    <property type="match status" value="1"/>
</dbReference>
<name>A0AAD8LRY9_BABGI</name>
<dbReference type="GO" id="GO:0051225">
    <property type="term" value="P:spindle assembly"/>
    <property type="evidence" value="ECO:0007669"/>
    <property type="project" value="TreeGrafter"/>
</dbReference>
<feature type="domain" description="Gamma tubulin complex component C-terminal" evidence="6">
    <location>
        <begin position="340"/>
        <end position="657"/>
    </location>
</feature>
<evidence type="ECO:0000256" key="4">
    <source>
        <dbReference type="ARBA" id="ARBA00023212"/>
    </source>
</evidence>
<comment type="similarity">
    <text evidence="1 5">Belongs to the TUBGCP family.</text>
</comment>
<dbReference type="PANTHER" id="PTHR19302">
    <property type="entry name" value="GAMMA TUBULIN COMPLEX PROTEIN"/>
    <property type="match status" value="1"/>
</dbReference>
<dbReference type="InterPro" id="IPR042241">
    <property type="entry name" value="GCP_C_sf"/>
</dbReference>
<protein>
    <recommendedName>
        <fullName evidence="5">Spindle pole body component</fullName>
    </recommendedName>
</protein>
<dbReference type="GO" id="GO:0043015">
    <property type="term" value="F:gamma-tubulin binding"/>
    <property type="evidence" value="ECO:0007669"/>
    <property type="project" value="InterPro"/>
</dbReference>
<dbReference type="GO" id="GO:0051321">
    <property type="term" value="P:meiotic cell cycle"/>
    <property type="evidence" value="ECO:0007669"/>
    <property type="project" value="TreeGrafter"/>
</dbReference>
<keyword evidence="2 5" id="KW-0963">Cytoplasm</keyword>